<evidence type="ECO:0000256" key="4">
    <source>
        <dbReference type="ARBA" id="ARBA00022833"/>
    </source>
</evidence>
<dbReference type="InterPro" id="IPR001628">
    <property type="entry name" value="Znf_hrmn_rcpt"/>
</dbReference>
<dbReference type="EMBL" id="JAOTOJ010000008">
    <property type="protein sequence ID" value="KAK9396651.1"/>
    <property type="molecule type" value="Genomic_DNA"/>
</dbReference>
<evidence type="ECO:0000313" key="12">
    <source>
        <dbReference type="EMBL" id="KAK9396651.1"/>
    </source>
</evidence>
<comment type="subcellular location">
    <subcellularLocation>
        <location evidence="1">Nucleus</location>
    </subcellularLocation>
</comment>
<dbReference type="Proteomes" id="UP001474421">
    <property type="component" value="Unassembled WGS sequence"/>
</dbReference>
<evidence type="ECO:0000256" key="8">
    <source>
        <dbReference type="ARBA" id="ARBA00023170"/>
    </source>
</evidence>
<dbReference type="GO" id="GO:0004879">
    <property type="term" value="F:nuclear receptor activity"/>
    <property type="evidence" value="ECO:0007669"/>
    <property type="project" value="InterPro"/>
</dbReference>
<gene>
    <name evidence="12" type="ORF">NXF25_020012</name>
</gene>
<keyword evidence="8 12" id="KW-0675">Receptor</keyword>
<keyword evidence="7" id="KW-0804">Transcription</keyword>
<comment type="caution">
    <text evidence="12">The sequence shown here is derived from an EMBL/GenBank/DDBJ whole genome shotgun (WGS) entry which is preliminary data.</text>
</comment>
<dbReference type="PANTHER" id="PTHR24085:SF2">
    <property type="entry name" value="NUCLEAR RECEPTOR SUBFAMILY 4 GROUP A MEMBER 3"/>
    <property type="match status" value="1"/>
</dbReference>
<organism evidence="12 13">
    <name type="scientific">Crotalus adamanteus</name>
    <name type="common">Eastern diamondback rattlesnake</name>
    <dbReference type="NCBI Taxonomy" id="8729"/>
    <lineage>
        <taxon>Eukaryota</taxon>
        <taxon>Metazoa</taxon>
        <taxon>Chordata</taxon>
        <taxon>Craniata</taxon>
        <taxon>Vertebrata</taxon>
        <taxon>Euteleostomi</taxon>
        <taxon>Lepidosauria</taxon>
        <taxon>Squamata</taxon>
        <taxon>Bifurcata</taxon>
        <taxon>Unidentata</taxon>
        <taxon>Episquamata</taxon>
        <taxon>Toxicofera</taxon>
        <taxon>Serpentes</taxon>
        <taxon>Colubroidea</taxon>
        <taxon>Viperidae</taxon>
        <taxon>Crotalinae</taxon>
        <taxon>Crotalus</taxon>
    </lineage>
</organism>
<dbReference type="GO" id="GO:0005634">
    <property type="term" value="C:nucleus"/>
    <property type="evidence" value="ECO:0007669"/>
    <property type="project" value="UniProtKB-SubCell"/>
</dbReference>
<dbReference type="PRINTS" id="PR01284">
    <property type="entry name" value="NUCLEARECPTR"/>
</dbReference>
<keyword evidence="6" id="KW-0238">DNA-binding</keyword>
<dbReference type="GO" id="GO:0005667">
    <property type="term" value="C:transcription regulator complex"/>
    <property type="evidence" value="ECO:0007669"/>
    <property type="project" value="TreeGrafter"/>
</dbReference>
<dbReference type="InterPro" id="IPR003072">
    <property type="entry name" value="NR4A3"/>
</dbReference>
<reference evidence="12 13" key="1">
    <citation type="journal article" date="2024" name="Proc. Natl. Acad. Sci. U.S.A.">
        <title>The genetic regulatory architecture and epigenomic basis for age-related changes in rattlesnake venom.</title>
        <authorList>
            <person name="Hogan M.P."/>
            <person name="Holding M.L."/>
            <person name="Nystrom G.S."/>
            <person name="Colston T.J."/>
            <person name="Bartlett D.A."/>
            <person name="Mason A.J."/>
            <person name="Ellsworth S.A."/>
            <person name="Rautsaw R.M."/>
            <person name="Lawrence K.C."/>
            <person name="Strickland J.L."/>
            <person name="He B."/>
            <person name="Fraser P."/>
            <person name="Margres M.J."/>
            <person name="Gilbert D.M."/>
            <person name="Gibbs H.L."/>
            <person name="Parkinson C.L."/>
            <person name="Rokyta D.R."/>
        </authorList>
    </citation>
    <scope>NUCLEOTIDE SEQUENCE [LARGE SCALE GENOMIC DNA]</scope>
    <source>
        <strain evidence="12">DRR0105</strain>
    </source>
</reference>
<dbReference type="AlphaFoldDB" id="A0AAW1B4W8"/>
<dbReference type="Pfam" id="PF00105">
    <property type="entry name" value="zf-C4"/>
    <property type="match status" value="1"/>
</dbReference>
<dbReference type="PRINTS" id="PR00047">
    <property type="entry name" value="STROIDFINGER"/>
</dbReference>
<dbReference type="SMART" id="SM00399">
    <property type="entry name" value="ZnF_C4"/>
    <property type="match status" value="1"/>
</dbReference>
<evidence type="ECO:0000256" key="1">
    <source>
        <dbReference type="ARBA" id="ARBA00004123"/>
    </source>
</evidence>
<evidence type="ECO:0000256" key="7">
    <source>
        <dbReference type="ARBA" id="ARBA00023163"/>
    </source>
</evidence>
<evidence type="ECO:0000256" key="5">
    <source>
        <dbReference type="ARBA" id="ARBA00023015"/>
    </source>
</evidence>
<sequence>MQAQYNPSARCSSYAAQTSCGSEYSPDIMNPDYAKLTMELNSAEINATAATSLPSFSTFMEGYSGGYELKPSCLYQMQSVSSSSSPSSASQRPLIKMEHNRMHSYHSSLSLTVDEGMASTSMYFKQSPPSSPSTPEFIPQQIWDESPSHSLSPAQTCMAPCHLVDTAPMKTMPGHFPLFHFKHSPPHTPIADGHVCYDATALSLPIGSDRPRASQAAMENHPYGHPMSRRAATLAFVPLGLNTTSSNLLGENSSSSSGLPSPPSRSSSSGEGTCAVCGDNAACQHYGVRTCEGCKGFFKRTVQKNSKYVCLANKNCLVDKRRRNRCQYCRFQKCLSVGMVKEVVRTDSLKGRRGRLPSKPKSPLQQEPVQPLPSSPPVSIVNALAQALSDSAPQELDYSKVGIMFF</sequence>
<evidence type="ECO:0000256" key="10">
    <source>
        <dbReference type="SAM" id="MobiDB-lite"/>
    </source>
</evidence>
<evidence type="ECO:0000256" key="2">
    <source>
        <dbReference type="ARBA" id="ARBA00022723"/>
    </source>
</evidence>
<keyword evidence="4" id="KW-0862">Zinc</keyword>
<dbReference type="PROSITE" id="PS00031">
    <property type="entry name" value="NUCLEAR_REC_DBD_1"/>
    <property type="match status" value="1"/>
</dbReference>
<evidence type="ECO:0000313" key="13">
    <source>
        <dbReference type="Proteomes" id="UP001474421"/>
    </source>
</evidence>
<evidence type="ECO:0000259" key="11">
    <source>
        <dbReference type="PROSITE" id="PS51030"/>
    </source>
</evidence>
<accession>A0AAW1B4W8</accession>
<feature type="region of interest" description="Disordered" evidence="10">
    <location>
        <begin position="123"/>
        <end position="151"/>
    </location>
</feature>
<evidence type="ECO:0000256" key="3">
    <source>
        <dbReference type="ARBA" id="ARBA00022771"/>
    </source>
</evidence>
<dbReference type="PANTHER" id="PTHR24085">
    <property type="entry name" value="NUCLEAR HORMONE RECEPTOR"/>
    <property type="match status" value="1"/>
</dbReference>
<evidence type="ECO:0000256" key="9">
    <source>
        <dbReference type="ARBA" id="ARBA00023242"/>
    </source>
</evidence>
<dbReference type="GO" id="GO:0008270">
    <property type="term" value="F:zinc ion binding"/>
    <property type="evidence" value="ECO:0007669"/>
    <property type="project" value="UniProtKB-KW"/>
</dbReference>
<dbReference type="PRINTS" id="PR01286">
    <property type="entry name" value="NORNUCRECPTR"/>
</dbReference>
<keyword evidence="5" id="KW-0805">Transcription regulation</keyword>
<dbReference type="PROSITE" id="PS51030">
    <property type="entry name" value="NUCLEAR_REC_DBD_2"/>
    <property type="match status" value="1"/>
</dbReference>
<dbReference type="GO" id="GO:0071376">
    <property type="term" value="P:cellular response to corticotropin-releasing hormone stimulus"/>
    <property type="evidence" value="ECO:0007669"/>
    <property type="project" value="TreeGrafter"/>
</dbReference>
<dbReference type="InterPro" id="IPR013088">
    <property type="entry name" value="Znf_NHR/GATA"/>
</dbReference>
<dbReference type="InterPro" id="IPR003070">
    <property type="entry name" value="NR4A1-3"/>
</dbReference>
<feature type="domain" description="Nuclear receptor" evidence="11">
    <location>
        <begin position="271"/>
        <end position="346"/>
    </location>
</feature>
<keyword evidence="9" id="KW-0539">Nucleus</keyword>
<dbReference type="Gene3D" id="3.30.50.10">
    <property type="entry name" value="Erythroid Transcription Factor GATA-1, subunit A"/>
    <property type="match status" value="1"/>
</dbReference>
<feature type="region of interest" description="Disordered" evidence="10">
    <location>
        <begin position="247"/>
        <end position="266"/>
    </location>
</feature>
<name>A0AAW1B4W8_CROAD</name>
<dbReference type="GO" id="GO:0000978">
    <property type="term" value="F:RNA polymerase II cis-regulatory region sequence-specific DNA binding"/>
    <property type="evidence" value="ECO:0007669"/>
    <property type="project" value="TreeGrafter"/>
</dbReference>
<feature type="region of interest" description="Disordered" evidence="10">
    <location>
        <begin position="348"/>
        <end position="375"/>
    </location>
</feature>
<dbReference type="FunFam" id="3.30.50.10:FF:000009">
    <property type="entry name" value="nuclear receptor subfamily 4 group A member 2"/>
    <property type="match status" value="1"/>
</dbReference>
<dbReference type="CDD" id="cd06969">
    <property type="entry name" value="NR_DBD_NGFI-B"/>
    <property type="match status" value="1"/>
</dbReference>
<proteinExistence type="predicted"/>
<keyword evidence="3" id="KW-0863">Zinc-finger</keyword>
<keyword evidence="2" id="KW-0479">Metal-binding</keyword>
<dbReference type="SUPFAM" id="SSF57716">
    <property type="entry name" value="Glucocorticoid receptor-like (DNA-binding domain)"/>
    <property type="match status" value="1"/>
</dbReference>
<dbReference type="GO" id="GO:0035259">
    <property type="term" value="F:nuclear glucocorticoid receptor binding"/>
    <property type="evidence" value="ECO:0007669"/>
    <property type="project" value="TreeGrafter"/>
</dbReference>
<keyword evidence="13" id="KW-1185">Reference proteome</keyword>
<evidence type="ECO:0000256" key="6">
    <source>
        <dbReference type="ARBA" id="ARBA00023125"/>
    </source>
</evidence>
<protein>
    <submittedName>
        <fullName evidence="12">Nuclear receptor subfamily 4 group A member 3</fullName>
    </submittedName>
</protein>